<dbReference type="RefSeq" id="WP_273600040.1">
    <property type="nucleotide sequence ID" value="NZ_JAQQXT010000004.1"/>
</dbReference>
<proteinExistence type="predicted"/>
<sequence>MNFPQHPLPASFNYKAHFSSLDELVAAFVHVAEWLAPGRAVQIKRAAEALKNSDKTEQIVPTTRPGTMLVDAFVAATADAETGAYRLHAYKVEARVLAAEVAEDRGAE</sequence>
<comment type="caution">
    <text evidence="1">The sequence shown here is derived from an EMBL/GenBank/DDBJ whole genome shotgun (WGS) entry which is preliminary data.</text>
</comment>
<evidence type="ECO:0000313" key="2">
    <source>
        <dbReference type="Proteomes" id="UP001221189"/>
    </source>
</evidence>
<keyword evidence="2" id="KW-1185">Reference proteome</keyword>
<reference evidence="1 2" key="1">
    <citation type="submission" date="2022-10" db="EMBL/GenBank/DDBJ databases">
        <title>Paucibacter sp. hw1 Genome sequencing.</title>
        <authorList>
            <person name="Park S."/>
        </authorList>
    </citation>
    <scope>NUCLEOTIDE SEQUENCE [LARGE SCALE GENOMIC DNA]</scope>
    <source>
        <strain evidence="2">hw1</strain>
    </source>
</reference>
<name>A0ABT5KCV8_9BURK</name>
<evidence type="ECO:0000313" key="1">
    <source>
        <dbReference type="EMBL" id="MDC8771755.1"/>
    </source>
</evidence>
<accession>A0ABT5KCV8</accession>
<protein>
    <submittedName>
        <fullName evidence="1">Uncharacterized protein</fullName>
    </submittedName>
</protein>
<dbReference type="Proteomes" id="UP001221189">
    <property type="component" value="Unassembled WGS sequence"/>
</dbReference>
<organism evidence="1 2">
    <name type="scientific">Roseateles albus</name>
    <dbReference type="NCBI Taxonomy" id="2987525"/>
    <lineage>
        <taxon>Bacteria</taxon>
        <taxon>Pseudomonadati</taxon>
        <taxon>Pseudomonadota</taxon>
        <taxon>Betaproteobacteria</taxon>
        <taxon>Burkholderiales</taxon>
        <taxon>Sphaerotilaceae</taxon>
        <taxon>Roseateles</taxon>
    </lineage>
</organism>
<gene>
    <name evidence="1" type="ORF">PRZ03_09260</name>
</gene>
<dbReference type="EMBL" id="JAQQXT010000004">
    <property type="protein sequence ID" value="MDC8771755.1"/>
    <property type="molecule type" value="Genomic_DNA"/>
</dbReference>